<evidence type="ECO:0000313" key="3">
    <source>
        <dbReference type="Proteomes" id="UP000249229"/>
    </source>
</evidence>
<protein>
    <recommendedName>
        <fullName evidence="1">AprE-like long alpha-helical hairpin domain-containing protein</fullName>
    </recommendedName>
</protein>
<sequence>MENPNMASTGSSMKDDATSTVRRAFGFAALFGLAGVASIACTMRVPTTVAAGEADRLYAEEARLVAQVDGADTIAFPPALLARRGDPAVAKAIAEAQQRLSTERATVAAERDGIVQQITAARADNDLFESRRTVLNLKLGEALERRAAAEQRHDPVAVQAIGEQVRTLQADAAGAAHGAAVANTRVGQLSARIARLAQASRDAASRELAQVRSRLRGTSSR</sequence>
<evidence type="ECO:0000313" key="2">
    <source>
        <dbReference type="EMBL" id="PZQ61717.1"/>
    </source>
</evidence>
<proteinExistence type="predicted"/>
<accession>A0A2W5QUR8</accession>
<dbReference type="InterPro" id="IPR058781">
    <property type="entry name" value="HH_AprE-like"/>
</dbReference>
<organism evidence="2 3">
    <name type="scientific">Sphingomonas taxi</name>
    <dbReference type="NCBI Taxonomy" id="1549858"/>
    <lineage>
        <taxon>Bacteria</taxon>
        <taxon>Pseudomonadati</taxon>
        <taxon>Pseudomonadota</taxon>
        <taxon>Alphaproteobacteria</taxon>
        <taxon>Sphingomonadales</taxon>
        <taxon>Sphingomonadaceae</taxon>
        <taxon>Sphingomonas</taxon>
    </lineage>
</organism>
<dbReference type="Proteomes" id="UP000249229">
    <property type="component" value="Unassembled WGS sequence"/>
</dbReference>
<name>A0A2W5QUR8_9SPHN</name>
<dbReference type="Pfam" id="PF25994">
    <property type="entry name" value="HH_AprE"/>
    <property type="match status" value="1"/>
</dbReference>
<dbReference type="EMBL" id="QFQI01000002">
    <property type="protein sequence ID" value="PZQ61717.1"/>
    <property type="molecule type" value="Genomic_DNA"/>
</dbReference>
<evidence type="ECO:0000259" key="1">
    <source>
        <dbReference type="Pfam" id="PF25994"/>
    </source>
</evidence>
<reference evidence="2 3" key="1">
    <citation type="submission" date="2017-08" db="EMBL/GenBank/DDBJ databases">
        <title>Infants hospitalized years apart are colonized by the same room-sourced microbial strains.</title>
        <authorList>
            <person name="Brooks B."/>
            <person name="Olm M.R."/>
            <person name="Firek B.A."/>
            <person name="Baker R."/>
            <person name="Thomas B.C."/>
            <person name="Morowitz M.J."/>
            <person name="Banfield J.F."/>
        </authorList>
    </citation>
    <scope>NUCLEOTIDE SEQUENCE [LARGE SCALE GENOMIC DNA]</scope>
    <source>
        <strain evidence="2">S2_005_001_R1_22</strain>
    </source>
</reference>
<comment type="caution">
    <text evidence="2">The sequence shown here is derived from an EMBL/GenBank/DDBJ whole genome shotgun (WGS) entry which is preliminary data.</text>
</comment>
<gene>
    <name evidence="2" type="ORF">DI544_03545</name>
</gene>
<dbReference type="AlphaFoldDB" id="A0A2W5QUR8"/>
<feature type="domain" description="AprE-like long alpha-helical hairpin" evidence="1">
    <location>
        <begin position="51"/>
        <end position="123"/>
    </location>
</feature>